<keyword evidence="3 4" id="KW-0808">Transferase</keyword>
<protein>
    <submittedName>
        <fullName evidence="4">Glycosyltransferase family 2 protein</fullName>
    </submittedName>
</protein>
<evidence type="ECO:0000256" key="3">
    <source>
        <dbReference type="ARBA" id="ARBA00022679"/>
    </source>
</evidence>
<name>A0A7U4P2R3_9BURK</name>
<dbReference type="SUPFAM" id="SSF53448">
    <property type="entry name" value="Nucleotide-diphospho-sugar transferases"/>
    <property type="match status" value="1"/>
</dbReference>
<evidence type="ECO:0000313" key="4">
    <source>
        <dbReference type="EMBL" id="QPS43072.1"/>
    </source>
</evidence>
<dbReference type="RefSeq" id="WP_043282321.1">
    <property type="nucleotide sequence ID" value="NZ_CP013380.1"/>
</dbReference>
<evidence type="ECO:0000256" key="2">
    <source>
        <dbReference type="ARBA" id="ARBA00022676"/>
    </source>
</evidence>
<dbReference type="CDD" id="cd02526">
    <property type="entry name" value="GT2_RfbF_like"/>
    <property type="match status" value="1"/>
</dbReference>
<evidence type="ECO:0000313" key="5">
    <source>
        <dbReference type="Proteomes" id="UP000594943"/>
    </source>
</evidence>
<sequence length="307" mass="34065">MPGNGLSDAVGDCPRTGAVIVFFHPDEVCVARANRLANAMHCVVVDNTPVVRERDAIGLSESIEYVANGENLGIAAALNRGVDALIRGGFEIAILFDQDSDPPMNLLSELPRALLDTNATGLQVALAGPAYEDRRLRGVAPFVRFGWGKLKRIPPVGDVPIDVDFLITSGSCINLACWSDIGVMDEALFIDFVDLEWCVRAKQKGYRVVGVPWLRMTHELGGEPVRVLGRAYPMHGPLRHYYQFRNVVALVKRASMPMTWKTTELVKLPVRLLVYCFFPTDRKAHLKMAWRGIVDGWRGRLGAYRVH</sequence>
<dbReference type="KEGG" id="bhg:I6G56_16085"/>
<dbReference type="PANTHER" id="PTHR43179:SF12">
    <property type="entry name" value="GALACTOFURANOSYLTRANSFERASE GLFT2"/>
    <property type="match status" value="1"/>
</dbReference>
<comment type="similarity">
    <text evidence="1">Belongs to the glycosyltransferase 2 family.</text>
</comment>
<dbReference type="Gene3D" id="3.90.550.10">
    <property type="entry name" value="Spore Coat Polysaccharide Biosynthesis Protein SpsA, Chain A"/>
    <property type="match status" value="1"/>
</dbReference>
<keyword evidence="2" id="KW-0328">Glycosyltransferase</keyword>
<dbReference type="GO" id="GO:0016757">
    <property type="term" value="F:glycosyltransferase activity"/>
    <property type="evidence" value="ECO:0007669"/>
    <property type="project" value="UniProtKB-KW"/>
</dbReference>
<dbReference type="Proteomes" id="UP000594943">
    <property type="component" value="Chromosome 1"/>
</dbReference>
<gene>
    <name evidence="4" type="ORF">I6G56_16085</name>
</gene>
<accession>A0A7U4P2R3</accession>
<dbReference type="InterPro" id="IPR029044">
    <property type="entry name" value="Nucleotide-diphossugar_trans"/>
</dbReference>
<dbReference type="AlphaFoldDB" id="A0A7U4P2R3"/>
<reference evidence="4 5" key="1">
    <citation type="submission" date="2020-12" db="EMBL/GenBank/DDBJ databases">
        <title>FDA dAtabase for Regulatory Grade micrObial Sequences (FDA-ARGOS): Supporting development and validation of Infectious Disease Dx tests.</title>
        <authorList>
            <person name="Nelson B."/>
            <person name="Plummer A."/>
            <person name="Tallon L."/>
            <person name="Sadzewicz L."/>
            <person name="Zhao X."/>
            <person name="Boylan J."/>
            <person name="Ott S."/>
            <person name="Bowen H."/>
            <person name="Vavikolanu K."/>
            <person name="Mehta A."/>
            <person name="Aluvathingal J."/>
            <person name="Nadendla S."/>
            <person name="Myers T."/>
            <person name="Yan Y."/>
            <person name="Sichtig H."/>
        </authorList>
    </citation>
    <scope>NUCLEOTIDE SEQUENCE [LARGE SCALE GENOMIC DNA]</scope>
    <source>
        <strain evidence="4 5">FDAARGOS_899</strain>
    </source>
</reference>
<dbReference type="EMBL" id="CP065686">
    <property type="protein sequence ID" value="QPS43072.1"/>
    <property type="molecule type" value="Genomic_DNA"/>
</dbReference>
<proteinExistence type="inferred from homology"/>
<dbReference type="PANTHER" id="PTHR43179">
    <property type="entry name" value="RHAMNOSYLTRANSFERASE WBBL"/>
    <property type="match status" value="1"/>
</dbReference>
<organism evidence="4 5">
    <name type="scientific">Burkholderia humptydooensis</name>
    <dbReference type="NCBI Taxonomy" id="430531"/>
    <lineage>
        <taxon>Bacteria</taxon>
        <taxon>Pseudomonadati</taxon>
        <taxon>Pseudomonadota</taxon>
        <taxon>Betaproteobacteria</taxon>
        <taxon>Burkholderiales</taxon>
        <taxon>Burkholderiaceae</taxon>
        <taxon>Burkholderia</taxon>
        <taxon>pseudomallei group</taxon>
    </lineage>
</organism>
<accession>A0A7T2TZU8</accession>
<evidence type="ECO:0000256" key="1">
    <source>
        <dbReference type="ARBA" id="ARBA00006739"/>
    </source>
</evidence>